<protein>
    <submittedName>
        <fullName evidence="4">Uncharacterized protein LOC101859625</fullName>
    </submittedName>
</protein>
<feature type="disulfide bond" evidence="1">
    <location>
        <begin position="88"/>
        <end position="101"/>
    </location>
</feature>
<dbReference type="RefSeq" id="XP_012934907.1">
    <property type="nucleotide sequence ID" value="XM_013079453.2"/>
</dbReference>
<sequence length="146" mass="15304">MCYNKLAPTLCRKFCNLCHYPALSYNNSIPTQHPPPATAQTNTSAATGSVTNRLTTAPTTPSQPASTTTATPSCVDHFKDCATAPSMCQNPYASTICKATCNYCPVTTVAPAPCTDHLTSVKCTDIPNVCLNVLAPVACPKTCGIC</sequence>
<dbReference type="InterPro" id="IPR003582">
    <property type="entry name" value="ShKT_dom"/>
</dbReference>
<keyword evidence="3" id="KW-1185">Reference proteome</keyword>
<evidence type="ECO:0000256" key="1">
    <source>
        <dbReference type="PROSITE-ProRule" id="PRU01005"/>
    </source>
</evidence>
<dbReference type="Proteomes" id="UP000694888">
    <property type="component" value="Unplaced"/>
</dbReference>
<reference evidence="4" key="1">
    <citation type="submission" date="2025-08" db="UniProtKB">
        <authorList>
            <consortium name="RefSeq"/>
        </authorList>
    </citation>
    <scope>IDENTIFICATION</scope>
</reference>
<organism evidence="3 4">
    <name type="scientific">Aplysia californica</name>
    <name type="common">California sea hare</name>
    <dbReference type="NCBI Taxonomy" id="6500"/>
    <lineage>
        <taxon>Eukaryota</taxon>
        <taxon>Metazoa</taxon>
        <taxon>Spiralia</taxon>
        <taxon>Lophotrochozoa</taxon>
        <taxon>Mollusca</taxon>
        <taxon>Gastropoda</taxon>
        <taxon>Heterobranchia</taxon>
        <taxon>Euthyneura</taxon>
        <taxon>Tectipleura</taxon>
        <taxon>Aplysiida</taxon>
        <taxon>Aplysioidea</taxon>
        <taxon>Aplysiidae</taxon>
        <taxon>Aplysia</taxon>
    </lineage>
</organism>
<comment type="caution">
    <text evidence="1">Lacks conserved residue(s) required for the propagation of feature annotation.</text>
</comment>
<accession>A0ABM0ZUU5</accession>
<dbReference type="SMART" id="SM00254">
    <property type="entry name" value="ShKT"/>
    <property type="match status" value="2"/>
</dbReference>
<keyword evidence="1" id="KW-1015">Disulfide bond</keyword>
<feature type="domain" description="ShKT" evidence="2">
    <location>
        <begin position="74"/>
        <end position="104"/>
    </location>
</feature>
<evidence type="ECO:0000313" key="3">
    <source>
        <dbReference type="Proteomes" id="UP000694888"/>
    </source>
</evidence>
<name>A0ABM0ZUU5_APLCA</name>
<evidence type="ECO:0000259" key="2">
    <source>
        <dbReference type="PROSITE" id="PS51670"/>
    </source>
</evidence>
<dbReference type="PANTHER" id="PTHR21724">
    <property type="entry name" value="SHKT DOMAIN-CONTAINING PROTEIN"/>
    <property type="match status" value="1"/>
</dbReference>
<proteinExistence type="predicted"/>
<gene>
    <name evidence="4" type="primary">LOC101859625</name>
</gene>
<dbReference type="PROSITE" id="PS51670">
    <property type="entry name" value="SHKT"/>
    <property type="match status" value="1"/>
</dbReference>
<dbReference type="PANTHER" id="PTHR21724:SF109">
    <property type="entry name" value="SHKT DOMAIN-CONTAINING PROTEIN"/>
    <property type="match status" value="1"/>
</dbReference>
<evidence type="ECO:0000313" key="4">
    <source>
        <dbReference type="RefSeq" id="XP_012934907.1"/>
    </source>
</evidence>
<dbReference type="GeneID" id="101859625"/>